<name>A0A8F5V7Z8_9ENTR</name>
<dbReference type="EMBL" id="MT569433">
    <property type="protein sequence ID" value="QXO85656.1"/>
    <property type="molecule type" value="Genomic_DNA"/>
</dbReference>
<proteinExistence type="predicted"/>
<organism evidence="1">
    <name type="scientific">Citrobacter werkmanii</name>
    <dbReference type="NCBI Taxonomy" id="67827"/>
    <lineage>
        <taxon>Bacteria</taxon>
        <taxon>Pseudomonadati</taxon>
        <taxon>Pseudomonadota</taxon>
        <taxon>Gammaproteobacteria</taxon>
        <taxon>Enterobacterales</taxon>
        <taxon>Enterobacteriaceae</taxon>
        <taxon>Citrobacter</taxon>
        <taxon>Citrobacter freundii complex</taxon>
    </lineage>
</organism>
<evidence type="ECO:0000313" key="1">
    <source>
        <dbReference type="EMBL" id="QXO85656.1"/>
    </source>
</evidence>
<keyword evidence="1" id="KW-0614">Plasmid</keyword>
<dbReference type="RefSeq" id="WP_055314639.1">
    <property type="nucleotide sequence ID" value="NZ_JABTXW010000174.1"/>
</dbReference>
<protein>
    <submittedName>
        <fullName evidence="1">Uncharacterized protein</fullName>
    </submittedName>
</protein>
<reference evidence="1" key="1">
    <citation type="submission" date="2020-06" db="EMBL/GenBank/DDBJ databases">
        <title>IncQ plasmid harboring blaKPC-2 in a new non-Tn4401 element in Citrobacter werkmanii from recreational coastal water.</title>
        <authorList>
            <person name="Campana E.H."/>
            <person name="Kraychete G.B."/>
            <person name="Montezzi L.F."/>
            <person name="Xavier D.E."/>
            <person name="Picao R.C."/>
        </authorList>
    </citation>
    <scope>NUCLEOTIDE SEQUENCE</scope>
    <source>
        <plasmid evidence="1">pKPC-LB887</plasmid>
    </source>
</reference>
<sequence>MKIEIELHDSVAAELAYIVELHKEHGAANAQDSVEALLAYVASAIAAGSRRPGAWERTCLDMMGLVANTDEHHYYRSDYGRPEA</sequence>
<geneLocation type="plasmid" evidence="1">
    <name>pKPC-LB887</name>
</geneLocation>
<accession>A0A8F5V7Z8</accession>
<dbReference type="AlphaFoldDB" id="A0A8F5V7Z8"/>